<dbReference type="AlphaFoldDB" id="A0A7W4VPQ0"/>
<accession>A0A7W4VPQ0</accession>
<dbReference type="SUPFAM" id="SSF51120">
    <property type="entry name" value="beta-Roll"/>
    <property type="match status" value="2"/>
</dbReference>
<dbReference type="CDD" id="cd11304">
    <property type="entry name" value="Cadherin_repeat"/>
    <property type="match status" value="1"/>
</dbReference>
<dbReference type="RefSeq" id="WP_183453551.1">
    <property type="nucleotide sequence ID" value="NZ_JACHWB010000007.1"/>
</dbReference>
<dbReference type="PANTHER" id="PTHR38340:SF1">
    <property type="entry name" value="S-LAYER PROTEIN"/>
    <property type="match status" value="1"/>
</dbReference>
<dbReference type="Pfam" id="PF00353">
    <property type="entry name" value="HemolysinCabind"/>
    <property type="match status" value="4"/>
</dbReference>
<keyword evidence="2" id="KW-0964">Secreted</keyword>
<dbReference type="PRINTS" id="PR00313">
    <property type="entry name" value="CABNDNGRPT"/>
</dbReference>
<dbReference type="GO" id="GO:0016020">
    <property type="term" value="C:membrane"/>
    <property type="evidence" value="ECO:0007669"/>
    <property type="project" value="InterPro"/>
</dbReference>
<dbReference type="InterPro" id="IPR002126">
    <property type="entry name" value="Cadherin-like_dom"/>
</dbReference>
<dbReference type="GO" id="GO:0005509">
    <property type="term" value="F:calcium ion binding"/>
    <property type="evidence" value="ECO:0007669"/>
    <property type="project" value="InterPro"/>
</dbReference>
<dbReference type="InterPro" id="IPR018511">
    <property type="entry name" value="Hemolysin-typ_Ca-bd_CS"/>
</dbReference>
<feature type="region of interest" description="Disordered" evidence="3">
    <location>
        <begin position="746"/>
        <end position="769"/>
    </location>
</feature>
<evidence type="ECO:0000256" key="2">
    <source>
        <dbReference type="ARBA" id="ARBA00022525"/>
    </source>
</evidence>
<dbReference type="InterPro" id="IPR001343">
    <property type="entry name" value="Hemolysn_Ca-bd"/>
</dbReference>
<comment type="subcellular location">
    <subcellularLocation>
        <location evidence="1">Secreted</location>
    </subcellularLocation>
</comment>
<dbReference type="SUPFAM" id="SSF49313">
    <property type="entry name" value="Cadherin-like"/>
    <property type="match status" value="1"/>
</dbReference>
<protein>
    <submittedName>
        <fullName evidence="5">Ca2+-binding RTX toxin-like protein</fullName>
    </submittedName>
</protein>
<dbReference type="InterPro" id="IPR015919">
    <property type="entry name" value="Cadherin-like_sf"/>
</dbReference>
<keyword evidence="6" id="KW-1185">Reference proteome</keyword>
<dbReference type="GO" id="GO:0005576">
    <property type="term" value="C:extracellular region"/>
    <property type="evidence" value="ECO:0007669"/>
    <property type="project" value="UniProtKB-SubCell"/>
</dbReference>
<evidence type="ECO:0000256" key="3">
    <source>
        <dbReference type="SAM" id="MobiDB-lite"/>
    </source>
</evidence>
<evidence type="ECO:0000313" key="5">
    <source>
        <dbReference type="EMBL" id="MBB3021027.1"/>
    </source>
</evidence>
<dbReference type="EMBL" id="JACHWB010000007">
    <property type="protein sequence ID" value="MBB3021027.1"/>
    <property type="molecule type" value="Genomic_DNA"/>
</dbReference>
<sequence length="984" mass="103372">MAFKVVQGGEIRVNTTTDNTQFEQSIAALDNGGWIVTWRDTHKDGDGNGIFQQRYAADGSMVGAETQVNTTVDGHQEAPQVTALSDGGWVVMWMSDADGDSIYERVYQQRYNGNGQKVDGEIFVTGTLSGSQDYPTVTALHGENEGGWVVSWLSGDINDTTIYQRRYDPGGNPMTMNAVAIQATTEPGFHLSVNTAGLPDGGWIATWTSGTTDGGKIVHQRFKADGTAHGDPVTIGGARLQFPKVTVLKDGSWVIAWSDFEGLRWNVKQQKFAYDGTAGTIEKVNVSKAGAHSNPDLQALPDGGWIVTWNADGVDSSKDAILQQRYDENGNKVGGQTMVNTTEAGRQYAPDVTVLKDGSWVTAWWSSLTSSGSAAGADIYQQRTSGEFLTISVDTATGTHDDETLYAMPGTLNAGDVLNAGGGEDTLLMVGAGTIDLSAPAIFAGFEVVEGSDGSDTIIISAGRLPGLTAINGKGGFDTLQLAMAGTYDLTVGQGFEIVEGSDGDDTIIADNAQISELWAVGGRGGTNVLRLVGENSFDLSSLTIASFSEIVLTKTSGTQVRVADKETALLLSGAASNNDSVILDIDDIFSLAERRQLFRQGIESITDAEGTYTNAAPTAIGLDNARIGEFSAPGIRVGTLLADDEDEGEDFTFELLDDAGGRFMLSGDAILVKNGLTLDFEQAPSHRVRVRVTDAGGKDLEQDLTITVTDVNPETVTGTAAADRFVGGEGADRLSGGLGNDTLIGAGGDDGLEGGEGEDHLSGDLGNDMLSGGAGADTMVGGGGDDTYLAETGDVIVEAIGGGTDTVLTDTSFSLAALSEVENLLAREIGAATALTLTGNAKANILIGNAGKNQLNGGVSNDTLTGGAGKDDFVFTAKVDKKSWKANLDRIADYKTKDDTILLDNAVFKKLGKGSLTKKGKLNKDFFTVGSKAKDKNDYLIFDPKKKVLLYDADGSGKGAAYQIATFEKKLKLTMTAAEFFVI</sequence>
<evidence type="ECO:0000256" key="1">
    <source>
        <dbReference type="ARBA" id="ARBA00004613"/>
    </source>
</evidence>
<gene>
    <name evidence="5" type="ORF">FHR70_004117</name>
</gene>
<name>A0A7W4VPQ0_9HYPH</name>
<evidence type="ECO:0000313" key="6">
    <source>
        <dbReference type="Proteomes" id="UP000532010"/>
    </source>
</evidence>
<proteinExistence type="predicted"/>
<dbReference type="Gene3D" id="2.150.10.10">
    <property type="entry name" value="Serralysin-like metalloprotease, C-terminal"/>
    <property type="match status" value="2"/>
</dbReference>
<comment type="caution">
    <text evidence="5">The sequence shown here is derived from an EMBL/GenBank/DDBJ whole genome shotgun (WGS) entry which is preliminary data.</text>
</comment>
<feature type="domain" description="Cadherin" evidence="4">
    <location>
        <begin position="626"/>
        <end position="726"/>
    </location>
</feature>
<dbReference type="Proteomes" id="UP000532010">
    <property type="component" value="Unassembled WGS sequence"/>
</dbReference>
<reference evidence="5 6" key="1">
    <citation type="submission" date="2020-08" db="EMBL/GenBank/DDBJ databases">
        <title>The Agave Microbiome: Exploring the role of microbial communities in plant adaptations to desert environments.</title>
        <authorList>
            <person name="Partida-Martinez L.P."/>
        </authorList>
    </citation>
    <scope>NUCLEOTIDE SEQUENCE [LARGE SCALE GENOMIC DNA]</scope>
    <source>
        <strain evidence="5 6">AT3.9</strain>
    </source>
</reference>
<dbReference type="PROSITE" id="PS00330">
    <property type="entry name" value="HEMOLYSIN_CALCIUM"/>
    <property type="match status" value="2"/>
</dbReference>
<dbReference type="InterPro" id="IPR050557">
    <property type="entry name" value="RTX_toxin/Mannuronan_C5-epim"/>
</dbReference>
<dbReference type="PANTHER" id="PTHR38340">
    <property type="entry name" value="S-LAYER PROTEIN"/>
    <property type="match status" value="1"/>
</dbReference>
<dbReference type="PROSITE" id="PS50268">
    <property type="entry name" value="CADHERIN_2"/>
    <property type="match status" value="1"/>
</dbReference>
<dbReference type="GO" id="GO:0007156">
    <property type="term" value="P:homophilic cell adhesion via plasma membrane adhesion molecules"/>
    <property type="evidence" value="ECO:0007669"/>
    <property type="project" value="InterPro"/>
</dbReference>
<evidence type="ECO:0000259" key="4">
    <source>
        <dbReference type="PROSITE" id="PS50268"/>
    </source>
</evidence>
<dbReference type="InterPro" id="IPR011049">
    <property type="entry name" value="Serralysin-like_metalloprot_C"/>
</dbReference>
<organism evidence="5 6">
    <name type="scientific">Microvirga lupini</name>
    <dbReference type="NCBI Taxonomy" id="420324"/>
    <lineage>
        <taxon>Bacteria</taxon>
        <taxon>Pseudomonadati</taxon>
        <taxon>Pseudomonadota</taxon>
        <taxon>Alphaproteobacteria</taxon>
        <taxon>Hyphomicrobiales</taxon>
        <taxon>Methylobacteriaceae</taxon>
        <taxon>Microvirga</taxon>
    </lineage>
</organism>
<dbReference type="SMART" id="SM00112">
    <property type="entry name" value="CA"/>
    <property type="match status" value="1"/>
</dbReference>